<evidence type="ECO:0000256" key="5">
    <source>
        <dbReference type="PIRSR" id="PIRSR001430-1"/>
    </source>
</evidence>
<dbReference type="SUPFAM" id="SSF55120">
    <property type="entry name" value="Pseudouridine synthase"/>
    <property type="match status" value="1"/>
</dbReference>
<feature type="binding site" evidence="4 6">
    <location>
        <position position="113"/>
    </location>
    <ligand>
        <name>substrate</name>
    </ligand>
</feature>
<dbReference type="PANTHER" id="PTHR11142">
    <property type="entry name" value="PSEUDOURIDYLATE SYNTHASE"/>
    <property type="match status" value="1"/>
</dbReference>
<dbReference type="CDD" id="cd02570">
    <property type="entry name" value="PseudoU_synth_EcTruA"/>
    <property type="match status" value="1"/>
</dbReference>
<dbReference type="InterPro" id="IPR020097">
    <property type="entry name" value="PsdUridine_synth_TruA_a/b_dom"/>
</dbReference>
<evidence type="ECO:0000256" key="1">
    <source>
        <dbReference type="ARBA" id="ARBA00009375"/>
    </source>
</evidence>
<name>A0A4D7JCD6_9BACT</name>
<dbReference type="HAMAP" id="MF_00171">
    <property type="entry name" value="TruA"/>
    <property type="match status" value="1"/>
</dbReference>
<evidence type="ECO:0000313" key="10">
    <source>
        <dbReference type="Proteomes" id="UP000298616"/>
    </source>
</evidence>
<dbReference type="Proteomes" id="UP000298616">
    <property type="component" value="Chromosome"/>
</dbReference>
<keyword evidence="10" id="KW-1185">Reference proteome</keyword>
<evidence type="ECO:0000313" key="9">
    <source>
        <dbReference type="EMBL" id="QCK13361.1"/>
    </source>
</evidence>
<dbReference type="GO" id="GO:0003723">
    <property type="term" value="F:RNA binding"/>
    <property type="evidence" value="ECO:0007669"/>
    <property type="project" value="InterPro"/>
</dbReference>
<evidence type="ECO:0000256" key="3">
    <source>
        <dbReference type="ARBA" id="ARBA00023235"/>
    </source>
</evidence>
<comment type="subunit">
    <text evidence="4">Homodimer.</text>
</comment>
<accession>A0A4D7JCD6</accession>
<protein>
    <recommendedName>
        <fullName evidence="4">tRNA pseudouridine synthase A</fullName>
        <ecNumber evidence="4">5.4.99.12</ecNumber>
    </recommendedName>
    <alternativeName>
        <fullName evidence="4">tRNA pseudouridine(38-40) synthase</fullName>
    </alternativeName>
    <alternativeName>
        <fullName evidence="4">tRNA pseudouridylate synthase I</fullName>
    </alternativeName>
    <alternativeName>
        <fullName evidence="4">tRNA-uridine isomerase I</fullName>
    </alternativeName>
</protein>
<dbReference type="EMBL" id="CP028923">
    <property type="protein sequence ID" value="QCK13361.1"/>
    <property type="molecule type" value="Genomic_DNA"/>
</dbReference>
<feature type="active site" description="Nucleophile" evidence="4 5">
    <location>
        <position position="55"/>
    </location>
</feature>
<comment type="catalytic activity">
    <reaction evidence="4 7">
        <text>uridine(38/39/40) in tRNA = pseudouridine(38/39/40) in tRNA</text>
        <dbReference type="Rhea" id="RHEA:22376"/>
        <dbReference type="Rhea" id="RHEA-COMP:10085"/>
        <dbReference type="Rhea" id="RHEA-COMP:10087"/>
        <dbReference type="ChEBI" id="CHEBI:65314"/>
        <dbReference type="ChEBI" id="CHEBI:65315"/>
        <dbReference type="EC" id="5.4.99.12"/>
    </reaction>
</comment>
<dbReference type="PANTHER" id="PTHR11142:SF0">
    <property type="entry name" value="TRNA PSEUDOURIDINE SYNTHASE-LIKE 1"/>
    <property type="match status" value="1"/>
</dbReference>
<dbReference type="GO" id="GO:0160147">
    <property type="term" value="F:tRNA pseudouridine(38-40) synthase activity"/>
    <property type="evidence" value="ECO:0007669"/>
    <property type="project" value="UniProtKB-EC"/>
</dbReference>
<gene>
    <name evidence="4" type="primary">truA</name>
    <name evidence="9" type="ORF">DCC35_00650</name>
</gene>
<dbReference type="PIRSF" id="PIRSF001430">
    <property type="entry name" value="tRNA_psdUrid_synth"/>
    <property type="match status" value="1"/>
</dbReference>
<dbReference type="NCBIfam" id="TIGR00071">
    <property type="entry name" value="hisT_truA"/>
    <property type="match status" value="1"/>
</dbReference>
<reference evidence="9 10" key="1">
    <citation type="submission" date="2018-04" db="EMBL/GenBank/DDBJ databases">
        <title>Complete genome uncultured novel isolate.</title>
        <authorList>
            <person name="Merlino G."/>
        </authorList>
    </citation>
    <scope>NUCLEOTIDE SEQUENCE [LARGE SCALE GENOMIC DNA]</scope>
    <source>
        <strain evidence="10">R1DC9</strain>
    </source>
</reference>
<evidence type="ECO:0000256" key="7">
    <source>
        <dbReference type="RuleBase" id="RU003792"/>
    </source>
</evidence>
<feature type="domain" description="Pseudouridine synthase I TruA alpha/beta" evidence="8">
    <location>
        <begin position="144"/>
        <end position="246"/>
    </location>
</feature>
<sequence>MEINRYLFCTAFKGTEYTGWQTQPDKRSVQDAIEKVFHQLYGDSKLSLMGSGRTDTGVHATNQYFHIDLPEKFDIETLIFKMNLMLPGDILIKNCQIVDESFHARFSAKSRSYIYYISKQKNPFRQNEVYVFSKELDLTKINKACKYLIGEQDFKSFCKSRTNNHHFRCNVTEAFWVEGNQGYEFHVSANRFLKGMVRALTGTLINVGLGDLQPEDIIEIINKRDRKAAGRAAPADGLYLTAVEYPGFNIKNDNLE</sequence>
<organism evidence="9 10">
    <name type="scientific">Mangrovivirga cuniculi</name>
    <dbReference type="NCBI Taxonomy" id="2715131"/>
    <lineage>
        <taxon>Bacteria</taxon>
        <taxon>Pseudomonadati</taxon>
        <taxon>Bacteroidota</taxon>
        <taxon>Cytophagia</taxon>
        <taxon>Cytophagales</taxon>
        <taxon>Mangrovivirgaceae</taxon>
        <taxon>Mangrovivirga</taxon>
    </lineage>
</organism>
<dbReference type="InterPro" id="IPR001406">
    <property type="entry name" value="PsdUridine_synth_TruA"/>
</dbReference>
<keyword evidence="2 4" id="KW-0819">tRNA processing</keyword>
<keyword evidence="3 4" id="KW-0413">Isomerase</keyword>
<dbReference type="RefSeq" id="WP_137088955.1">
    <property type="nucleotide sequence ID" value="NZ_CP028923.1"/>
</dbReference>
<dbReference type="FunFam" id="3.30.70.580:FF:000001">
    <property type="entry name" value="tRNA pseudouridine synthase A"/>
    <property type="match status" value="1"/>
</dbReference>
<dbReference type="Pfam" id="PF01416">
    <property type="entry name" value="PseudoU_synth_1"/>
    <property type="match status" value="1"/>
</dbReference>
<dbReference type="InterPro" id="IPR020095">
    <property type="entry name" value="PsdUridine_synth_TruA_C"/>
</dbReference>
<dbReference type="AlphaFoldDB" id="A0A4D7JCD6"/>
<comment type="function">
    <text evidence="4">Formation of pseudouridine at positions 38, 39 and 40 in the anticodon stem and loop of transfer RNAs.</text>
</comment>
<dbReference type="Gene3D" id="3.30.70.660">
    <property type="entry name" value="Pseudouridine synthase I, catalytic domain, C-terminal subdomain"/>
    <property type="match status" value="1"/>
</dbReference>
<dbReference type="Gene3D" id="3.30.70.580">
    <property type="entry name" value="Pseudouridine synthase I, catalytic domain, N-terminal subdomain"/>
    <property type="match status" value="1"/>
</dbReference>
<evidence type="ECO:0000259" key="8">
    <source>
        <dbReference type="Pfam" id="PF01416"/>
    </source>
</evidence>
<evidence type="ECO:0000256" key="6">
    <source>
        <dbReference type="PIRSR" id="PIRSR001430-2"/>
    </source>
</evidence>
<dbReference type="EC" id="5.4.99.12" evidence="4"/>
<dbReference type="KEGG" id="fpf:DCC35_00650"/>
<evidence type="ECO:0000256" key="2">
    <source>
        <dbReference type="ARBA" id="ARBA00022694"/>
    </source>
</evidence>
<evidence type="ECO:0000256" key="4">
    <source>
        <dbReference type="HAMAP-Rule" id="MF_00171"/>
    </source>
</evidence>
<dbReference type="OrthoDB" id="9811823at2"/>
<comment type="similarity">
    <text evidence="1 4 7">Belongs to the tRNA pseudouridine synthase TruA family.</text>
</comment>
<dbReference type="InterPro" id="IPR020103">
    <property type="entry name" value="PsdUridine_synth_cat_dom_sf"/>
</dbReference>
<dbReference type="GO" id="GO:0031119">
    <property type="term" value="P:tRNA pseudouridine synthesis"/>
    <property type="evidence" value="ECO:0007669"/>
    <property type="project" value="UniProtKB-UniRule"/>
</dbReference>
<comment type="caution">
    <text evidence="4">Lacks conserved residue(s) required for the propagation of feature annotation.</text>
</comment>
<dbReference type="InterPro" id="IPR020094">
    <property type="entry name" value="TruA/RsuA/RluB/E/F_N"/>
</dbReference>
<proteinExistence type="inferred from homology"/>